<evidence type="ECO:0000313" key="4">
    <source>
        <dbReference type="Proteomes" id="UP001623330"/>
    </source>
</evidence>
<evidence type="ECO:0000256" key="1">
    <source>
        <dbReference type="SAM" id="MobiDB-lite"/>
    </source>
</evidence>
<feature type="region of interest" description="Disordered" evidence="1">
    <location>
        <begin position="450"/>
        <end position="503"/>
    </location>
</feature>
<feature type="compositionally biased region" description="Low complexity" evidence="1">
    <location>
        <begin position="241"/>
        <end position="254"/>
    </location>
</feature>
<feature type="region of interest" description="Disordered" evidence="1">
    <location>
        <begin position="1206"/>
        <end position="1241"/>
    </location>
</feature>
<feature type="compositionally biased region" description="Low complexity" evidence="1">
    <location>
        <begin position="182"/>
        <end position="209"/>
    </location>
</feature>
<protein>
    <submittedName>
        <fullName evidence="3">Protein ECM21</fullName>
    </submittedName>
</protein>
<feature type="compositionally biased region" description="Polar residues" evidence="1">
    <location>
        <begin position="731"/>
        <end position="748"/>
    </location>
</feature>
<dbReference type="SMART" id="SM01017">
    <property type="entry name" value="Arrestin_C"/>
    <property type="match status" value="1"/>
</dbReference>
<accession>A0ABR4P0C3</accession>
<feature type="domain" description="Arrestin C-terminal-like" evidence="2">
    <location>
        <begin position="789"/>
        <end position="1083"/>
    </location>
</feature>
<evidence type="ECO:0000313" key="3">
    <source>
        <dbReference type="EMBL" id="KAL3235030.1"/>
    </source>
</evidence>
<feature type="compositionally biased region" description="Polar residues" evidence="1">
    <location>
        <begin position="463"/>
        <end position="494"/>
    </location>
</feature>
<dbReference type="Proteomes" id="UP001623330">
    <property type="component" value="Unassembled WGS sequence"/>
</dbReference>
<dbReference type="InterPro" id="IPR011022">
    <property type="entry name" value="Arrestin_C-like"/>
</dbReference>
<feature type="compositionally biased region" description="Basic and acidic residues" evidence="1">
    <location>
        <begin position="1215"/>
        <end position="1230"/>
    </location>
</feature>
<feature type="region of interest" description="Disordered" evidence="1">
    <location>
        <begin position="650"/>
        <end position="672"/>
    </location>
</feature>
<name>A0ABR4P0C3_9SACH</name>
<comment type="caution">
    <text evidence="3">The sequence shown here is derived from an EMBL/GenBank/DDBJ whole genome shotgun (WGS) entry which is preliminary data.</text>
</comment>
<feature type="region of interest" description="Disordered" evidence="1">
    <location>
        <begin position="1274"/>
        <end position="1295"/>
    </location>
</feature>
<evidence type="ECO:0000259" key="2">
    <source>
        <dbReference type="SMART" id="SM01017"/>
    </source>
</evidence>
<gene>
    <name evidence="3" type="ORF">RNJ44_02818</name>
</gene>
<organism evidence="3 4">
    <name type="scientific">Nakaseomyces bracarensis</name>
    <dbReference type="NCBI Taxonomy" id="273131"/>
    <lineage>
        <taxon>Eukaryota</taxon>
        <taxon>Fungi</taxon>
        <taxon>Dikarya</taxon>
        <taxon>Ascomycota</taxon>
        <taxon>Saccharomycotina</taxon>
        <taxon>Saccharomycetes</taxon>
        <taxon>Saccharomycetales</taxon>
        <taxon>Saccharomycetaceae</taxon>
        <taxon>Nakaseomyces</taxon>
    </lineage>
</organism>
<feature type="region of interest" description="Disordered" evidence="1">
    <location>
        <begin position="725"/>
        <end position="748"/>
    </location>
</feature>
<feature type="compositionally biased region" description="Low complexity" evidence="1">
    <location>
        <begin position="655"/>
        <end position="665"/>
    </location>
</feature>
<keyword evidence="4" id="KW-1185">Reference proteome</keyword>
<sequence>MQGKDIMTQPPVMISHNYHNNSTLSHARRMSSVSTTSNGFMGGRNGMRRSTLGMADSGVVPGNNYVHTSDVMRRSTSIPTSGATNNSNKNSIGRLSVPTPSGTFVRRHSVAEVTNKSQQPNLFAMNYLNDFLLNRGFLPQRSLYHKNDHLDISISTTSDPLFLPTNSIRDEDEYLNSVSEANNQNAAAANTTRTTTTTTTTTSNATINNSLEVPENSNTNVLSDEEGCTTMPSPPESGSATPVVTNNNKNNPFFSDIDQRGSDEPSSPRQEHRHSNNPFLEPSIMDSLNENNDLSLGSVDTAESSPTRKNIAHPQPKKTKRTHVSANMTPFSIAVIVSVKKKPIKVPEIIVNFSSNVSIFWYNGVPGRRGKYEEYYQLNSLNWKLNPNNYNVFVPADSQSPDDVQENLDIDVIRDYVVFKNKRTSQRTYIDNKKVVNNDLLNMLEEDNNHMFSEQSGGKPMSRKSSLSTPNNRRGSTATEANGNFRDTTSSNSDENSEKSTDDEEILLPGDYIFVIPIAFTNKAPESLSMPCGRVYYRLKILTQGEVMEDEDIIRVTSRPSTPISNIDYNNGGSMVTLNANDLDYFRRSDLSHTVLANKSMATLSGSPPRGPPPPFSAQNVDISMSPMANHLTPKHKSRQMSVDFNHMHSNIVPNSHQNSRSRNNSDADSVISATSSNLEIVDPLSPLKMDRRKRSTTSSWLKSIKNHLSSNSDLSSNSEIKSITGKISPMSMSRRSSVNNDTKKLNQNGINDNNRFNIFVDEPINIVRMHPERALTTANKPVYVNKVWADCLSYEVSFGKKYVPLESEIPLIIKLSPLVKDLEIKRVRVSVVETIKYYNIDRKYEYDQLDPILKDPFSPHYRDFIMRKKKTRNLPLLEIRTKEFGNKALTEEIVENCLNDNLLSFSSTVEEYQEFNKKRNVMEKKSKTVAFTEPICIETSLKFPKHVEIDSATNKSLPTYGVESFYPIAKSEDEGQPSRQNSMFSFFKSHRGSDAGQIQHRPELFNKTKIYTDDGHDVKIRTRVNGTNRGLYLDSSFFRNIIAKHKLEIMLRIKRYDDDDPTKFKNYEILIDTPIFIVSDHCNQGNTELPTYHMAVSDSTKLMLASGNPPPPTFEEATSIYSSPFASPAASPRMVPVATQNGYLPEDISLNNMSRSVSFSARSEVSIDSELPNVDHLMASLPPVPSASVARTVATTNYNNLDGMLSSDSSVSGRKKEIVPQNESYDKENQPNGNTANKKKAVPITPGITVMAAEELFKKDYSILTKNTTDIQEPPNYETIVNECNGTSNGQTRK</sequence>
<proteinExistence type="predicted"/>
<feature type="region of interest" description="Disordered" evidence="1">
    <location>
        <begin position="75"/>
        <end position="100"/>
    </location>
</feature>
<feature type="region of interest" description="Disordered" evidence="1">
    <location>
        <begin position="182"/>
        <end position="325"/>
    </location>
</feature>
<feature type="compositionally biased region" description="Polar residues" evidence="1">
    <location>
        <begin position="286"/>
        <end position="295"/>
    </location>
</feature>
<reference evidence="3 4" key="1">
    <citation type="submission" date="2024-05" db="EMBL/GenBank/DDBJ databases">
        <title>Long read based assembly of the Candida bracarensis genome reveals expanded adhesin content.</title>
        <authorList>
            <person name="Marcet-Houben M."/>
            <person name="Ksiezopolska E."/>
            <person name="Gabaldon T."/>
        </authorList>
    </citation>
    <scope>NUCLEOTIDE SEQUENCE [LARGE SCALE GENOMIC DNA]</scope>
    <source>
        <strain evidence="3 4">CBM6</strain>
    </source>
</reference>
<dbReference type="EMBL" id="JBEVYD010000002">
    <property type="protein sequence ID" value="KAL3235030.1"/>
    <property type="molecule type" value="Genomic_DNA"/>
</dbReference>
<feature type="compositionally biased region" description="Polar residues" evidence="1">
    <location>
        <begin position="1283"/>
        <end position="1295"/>
    </location>
</feature>